<dbReference type="InterPro" id="IPR046346">
    <property type="entry name" value="Aminoacid_DH-like_N_sf"/>
</dbReference>
<sequence length="272" mass="28511">MPRSIPTLCGSLTGEPFALGVRIHNASYRALGLDYTFVCFGVEDPAAAVAAIRTLGIRGSNVSMPYKSAVMPHLDAIDPAARAIGAVNTIDNRDGHLTGYNSDYVGALRALQEVCDCRGRRLAVLGAGGAARAVVYGAREAGAAVTVFNRSAARGQALADEMGAAFGGPLEAFRAEDFAIVVNATSVGFRAPDLNPLAGRLAPHLVVMDVAFIPARTRLIRDAEALGCRTVPGTRMFLHQSCRQIELYTGCEAPLAVMEAALLDAIAQLEAA</sequence>
<dbReference type="Pfam" id="PF08501">
    <property type="entry name" value="Shikimate_dh_N"/>
    <property type="match status" value="1"/>
</dbReference>
<dbReference type="Pfam" id="PF18317">
    <property type="entry name" value="SDH_C"/>
    <property type="match status" value="1"/>
</dbReference>
<dbReference type="GO" id="GO:0004764">
    <property type="term" value="F:shikimate 3-dehydrogenase (NADP+) activity"/>
    <property type="evidence" value="ECO:0007669"/>
    <property type="project" value="InterPro"/>
</dbReference>
<evidence type="ECO:0000256" key="4">
    <source>
        <dbReference type="ARBA" id="ARBA00023141"/>
    </source>
</evidence>
<dbReference type="GO" id="GO:0019632">
    <property type="term" value="P:shikimate metabolic process"/>
    <property type="evidence" value="ECO:0007669"/>
    <property type="project" value="TreeGrafter"/>
</dbReference>
<evidence type="ECO:0000256" key="1">
    <source>
        <dbReference type="ARBA" id="ARBA00004871"/>
    </source>
</evidence>
<evidence type="ECO:0000313" key="8">
    <source>
        <dbReference type="Proteomes" id="UP000295765"/>
    </source>
</evidence>
<dbReference type="Gene3D" id="3.40.50.720">
    <property type="entry name" value="NAD(P)-binding Rossmann-like Domain"/>
    <property type="match status" value="1"/>
</dbReference>
<keyword evidence="4" id="KW-0057">Aromatic amino acid biosynthesis</keyword>
<dbReference type="InterPro" id="IPR022893">
    <property type="entry name" value="Shikimate_DH_fam"/>
</dbReference>
<dbReference type="OrthoDB" id="9792692at2"/>
<dbReference type="RefSeq" id="WP_132539038.1">
    <property type="nucleotide sequence ID" value="NZ_SLWY01000004.1"/>
</dbReference>
<keyword evidence="3" id="KW-0560">Oxidoreductase</keyword>
<dbReference type="SUPFAM" id="SSF53223">
    <property type="entry name" value="Aminoacid dehydrogenase-like, N-terminal domain"/>
    <property type="match status" value="1"/>
</dbReference>
<feature type="domain" description="Shikimate dehydrogenase substrate binding N-terminal" evidence="5">
    <location>
        <begin position="22"/>
        <end position="90"/>
    </location>
</feature>
<organism evidence="7 8">
    <name type="scientific">Plasticicumulans lactativorans</name>
    <dbReference type="NCBI Taxonomy" id="1133106"/>
    <lineage>
        <taxon>Bacteria</taxon>
        <taxon>Pseudomonadati</taxon>
        <taxon>Pseudomonadota</taxon>
        <taxon>Gammaproteobacteria</taxon>
        <taxon>Candidatus Competibacteraceae</taxon>
        <taxon>Plasticicumulans</taxon>
    </lineage>
</organism>
<dbReference type="EMBL" id="SLWY01000004">
    <property type="protein sequence ID" value="TCO82614.1"/>
    <property type="molecule type" value="Genomic_DNA"/>
</dbReference>
<gene>
    <name evidence="7" type="ORF">EV699_1046</name>
</gene>
<protein>
    <submittedName>
        <fullName evidence="7">Shikimate dehydrogenase</fullName>
    </submittedName>
</protein>
<feature type="domain" description="SDH C-terminal" evidence="6">
    <location>
        <begin position="233"/>
        <end position="263"/>
    </location>
</feature>
<dbReference type="InterPro" id="IPR041121">
    <property type="entry name" value="SDH_C"/>
</dbReference>
<dbReference type="AlphaFoldDB" id="A0A4R2L5F8"/>
<evidence type="ECO:0000259" key="6">
    <source>
        <dbReference type="Pfam" id="PF18317"/>
    </source>
</evidence>
<dbReference type="InterPro" id="IPR013708">
    <property type="entry name" value="Shikimate_DH-bd_N"/>
</dbReference>
<dbReference type="GO" id="GO:0009073">
    <property type="term" value="P:aromatic amino acid family biosynthetic process"/>
    <property type="evidence" value="ECO:0007669"/>
    <property type="project" value="UniProtKB-KW"/>
</dbReference>
<comment type="pathway">
    <text evidence="1">Metabolic intermediate biosynthesis; chorismate biosynthesis; chorismate from D-erythrose 4-phosphate and phosphoenolpyruvate: step 4/7.</text>
</comment>
<dbReference type="InterPro" id="IPR036291">
    <property type="entry name" value="NAD(P)-bd_dom_sf"/>
</dbReference>
<evidence type="ECO:0000256" key="3">
    <source>
        <dbReference type="ARBA" id="ARBA00023002"/>
    </source>
</evidence>
<evidence type="ECO:0000259" key="5">
    <source>
        <dbReference type="Pfam" id="PF08501"/>
    </source>
</evidence>
<evidence type="ECO:0000256" key="2">
    <source>
        <dbReference type="ARBA" id="ARBA00022857"/>
    </source>
</evidence>
<keyword evidence="4" id="KW-0028">Amino-acid biosynthesis</keyword>
<dbReference type="SUPFAM" id="SSF51735">
    <property type="entry name" value="NAD(P)-binding Rossmann-fold domains"/>
    <property type="match status" value="1"/>
</dbReference>
<evidence type="ECO:0000313" key="7">
    <source>
        <dbReference type="EMBL" id="TCO82614.1"/>
    </source>
</evidence>
<dbReference type="Gene3D" id="3.40.50.10860">
    <property type="entry name" value="Leucine Dehydrogenase, chain A, domain 1"/>
    <property type="match status" value="1"/>
</dbReference>
<reference evidence="7 8" key="1">
    <citation type="submission" date="2019-03" db="EMBL/GenBank/DDBJ databases">
        <title>Genomic Encyclopedia of Type Strains, Phase IV (KMG-IV): sequencing the most valuable type-strain genomes for metagenomic binning, comparative biology and taxonomic classification.</title>
        <authorList>
            <person name="Goeker M."/>
        </authorList>
    </citation>
    <scope>NUCLEOTIDE SEQUENCE [LARGE SCALE GENOMIC DNA]</scope>
    <source>
        <strain evidence="7 8">DSM 25287</strain>
    </source>
</reference>
<accession>A0A4R2L5F8</accession>
<name>A0A4R2L5F8_9GAMM</name>
<dbReference type="PANTHER" id="PTHR21089">
    <property type="entry name" value="SHIKIMATE DEHYDROGENASE"/>
    <property type="match status" value="1"/>
</dbReference>
<dbReference type="Proteomes" id="UP000295765">
    <property type="component" value="Unassembled WGS sequence"/>
</dbReference>
<comment type="caution">
    <text evidence="7">The sequence shown here is derived from an EMBL/GenBank/DDBJ whole genome shotgun (WGS) entry which is preliminary data.</text>
</comment>
<keyword evidence="8" id="KW-1185">Reference proteome</keyword>
<dbReference type="GO" id="GO:0009423">
    <property type="term" value="P:chorismate biosynthetic process"/>
    <property type="evidence" value="ECO:0007669"/>
    <property type="project" value="TreeGrafter"/>
</dbReference>
<dbReference type="CDD" id="cd01065">
    <property type="entry name" value="NAD_bind_Shikimate_DH"/>
    <property type="match status" value="1"/>
</dbReference>
<dbReference type="PANTHER" id="PTHR21089:SF1">
    <property type="entry name" value="BIFUNCTIONAL 3-DEHYDROQUINATE DEHYDRATASE_SHIKIMATE DEHYDROGENASE, CHLOROPLASTIC"/>
    <property type="match status" value="1"/>
</dbReference>
<proteinExistence type="predicted"/>
<keyword evidence="2" id="KW-0521">NADP</keyword>